<dbReference type="Proteomes" id="UP000241546">
    <property type="component" value="Unassembled WGS sequence"/>
</dbReference>
<dbReference type="EMBL" id="KZ680207">
    <property type="protein sequence ID" value="PTB70700.1"/>
    <property type="molecule type" value="Genomic_DNA"/>
</dbReference>
<proteinExistence type="predicted"/>
<feature type="region of interest" description="Disordered" evidence="1">
    <location>
        <begin position="1"/>
        <end position="57"/>
    </location>
</feature>
<dbReference type="GeneID" id="36604078"/>
<gene>
    <name evidence="2" type="ORF">BBK36DRAFT_1175223</name>
</gene>
<dbReference type="RefSeq" id="XP_024754020.1">
    <property type="nucleotide sequence ID" value="XM_024895960.1"/>
</dbReference>
<organism evidence="2 3">
    <name type="scientific">Trichoderma citrinoviride</name>
    <dbReference type="NCBI Taxonomy" id="58853"/>
    <lineage>
        <taxon>Eukaryota</taxon>
        <taxon>Fungi</taxon>
        <taxon>Dikarya</taxon>
        <taxon>Ascomycota</taxon>
        <taxon>Pezizomycotina</taxon>
        <taxon>Sordariomycetes</taxon>
        <taxon>Hypocreomycetidae</taxon>
        <taxon>Hypocreales</taxon>
        <taxon>Hypocreaceae</taxon>
        <taxon>Trichoderma</taxon>
    </lineage>
</organism>
<accession>A0A2T4BN41</accession>
<feature type="non-terminal residue" evidence="2">
    <location>
        <position position="103"/>
    </location>
</feature>
<sequence length="103" mass="11048">MTLRKAQCCSDPPRVIHSASRPDRVRSVRVADTRRSSSDEPPAGIEEQQAAAGGPGVEHICACPDRTTGGLCAGTTNRDMHTELCMVVTIPSTTRFNISNPRS</sequence>
<evidence type="ECO:0000313" key="2">
    <source>
        <dbReference type="EMBL" id="PTB70700.1"/>
    </source>
</evidence>
<protein>
    <submittedName>
        <fullName evidence="2">Uncharacterized protein</fullName>
    </submittedName>
</protein>
<keyword evidence="3" id="KW-1185">Reference proteome</keyword>
<reference evidence="3" key="1">
    <citation type="submission" date="2016-07" db="EMBL/GenBank/DDBJ databases">
        <title>Multiple horizontal gene transfer events from other fungi enriched the ability of initially mycotrophic Trichoderma (Ascomycota) to feed on dead plant biomass.</title>
        <authorList>
            <consortium name="DOE Joint Genome Institute"/>
            <person name="Atanasova L."/>
            <person name="Chenthamara K."/>
            <person name="Zhang J."/>
            <person name="Grujic M."/>
            <person name="Henrissat B."/>
            <person name="Kuo A."/>
            <person name="Aerts A."/>
            <person name="Salamov A."/>
            <person name="Lipzen A."/>
            <person name="Labutti K."/>
            <person name="Barry K."/>
            <person name="Miao Y."/>
            <person name="Rahimi M.J."/>
            <person name="Shen Q."/>
            <person name="Grigoriev I.V."/>
            <person name="Kubicek C.P."/>
            <person name="Druzhinina I.S."/>
        </authorList>
    </citation>
    <scope>NUCLEOTIDE SEQUENCE [LARGE SCALE GENOMIC DNA]</scope>
    <source>
        <strain evidence="3">TUCIM 6016</strain>
    </source>
</reference>
<feature type="compositionally biased region" description="Basic and acidic residues" evidence="1">
    <location>
        <begin position="20"/>
        <end position="38"/>
    </location>
</feature>
<evidence type="ECO:0000313" key="3">
    <source>
        <dbReference type="Proteomes" id="UP000241546"/>
    </source>
</evidence>
<evidence type="ECO:0000256" key="1">
    <source>
        <dbReference type="SAM" id="MobiDB-lite"/>
    </source>
</evidence>
<name>A0A2T4BN41_9HYPO</name>
<feature type="compositionally biased region" description="Low complexity" evidence="1">
    <location>
        <begin position="40"/>
        <end position="52"/>
    </location>
</feature>
<dbReference type="AlphaFoldDB" id="A0A2T4BN41"/>